<dbReference type="EMBL" id="CP026604">
    <property type="protein sequence ID" value="AWB67163.1"/>
    <property type="molecule type" value="Genomic_DNA"/>
</dbReference>
<dbReference type="InterPro" id="IPR015919">
    <property type="entry name" value="Cadherin-like_sf"/>
</dbReference>
<protein>
    <recommendedName>
        <fullName evidence="3">Cadherin domain-containing protein</fullName>
    </recommendedName>
</protein>
<dbReference type="Pfam" id="PF25564">
    <property type="entry name" value="DUF7933"/>
    <property type="match status" value="6"/>
</dbReference>
<dbReference type="RefSeq" id="WP_108603212.1">
    <property type="nucleotide sequence ID" value="NZ_CP026604.1"/>
</dbReference>
<evidence type="ECO:0000259" key="3">
    <source>
        <dbReference type="PROSITE" id="PS50268"/>
    </source>
</evidence>
<dbReference type="Gene3D" id="2.60.40.10">
    <property type="entry name" value="Immunoglobulins"/>
    <property type="match status" value="3"/>
</dbReference>
<dbReference type="InterPro" id="IPR006644">
    <property type="entry name" value="Cadg"/>
</dbReference>
<accession>A0A2S0VSK1</accession>
<dbReference type="GO" id="GO:0016020">
    <property type="term" value="C:membrane"/>
    <property type="evidence" value="ECO:0007669"/>
    <property type="project" value="InterPro"/>
</dbReference>
<evidence type="ECO:0000256" key="2">
    <source>
        <dbReference type="SAM" id="Phobius"/>
    </source>
</evidence>
<dbReference type="PANTHER" id="PTHR34677:SF3">
    <property type="entry name" value="BACTERIAL IG-LIKE DOMAIN-CONTAINING PROTEIN"/>
    <property type="match status" value="1"/>
</dbReference>
<dbReference type="GO" id="GO:0005509">
    <property type="term" value="F:calcium ion binding"/>
    <property type="evidence" value="ECO:0007669"/>
    <property type="project" value="InterPro"/>
</dbReference>
<dbReference type="InterPro" id="IPR013783">
    <property type="entry name" value="Ig-like_fold"/>
</dbReference>
<dbReference type="GO" id="GO:0007156">
    <property type="term" value="P:homophilic cell adhesion via plasma membrane adhesion molecules"/>
    <property type="evidence" value="ECO:0007669"/>
    <property type="project" value="InterPro"/>
</dbReference>
<dbReference type="InterPro" id="IPR013517">
    <property type="entry name" value="FG-GAP"/>
</dbReference>
<dbReference type="Pfam" id="PF19078">
    <property type="entry name" value="Big_12"/>
    <property type="match status" value="34"/>
</dbReference>
<dbReference type="Gene3D" id="2.60.40.3440">
    <property type="match status" value="1"/>
</dbReference>
<organism evidence="4 5">
    <name type="scientific">Saccharobesus litoralis</name>
    <dbReference type="NCBI Taxonomy" id="2172099"/>
    <lineage>
        <taxon>Bacteria</taxon>
        <taxon>Pseudomonadati</taxon>
        <taxon>Pseudomonadota</taxon>
        <taxon>Gammaproteobacteria</taxon>
        <taxon>Alteromonadales</taxon>
        <taxon>Alteromonadaceae</taxon>
        <taxon>Saccharobesus</taxon>
    </lineage>
</organism>
<dbReference type="PANTHER" id="PTHR34677">
    <property type="match status" value="1"/>
</dbReference>
<evidence type="ECO:0000256" key="1">
    <source>
        <dbReference type="ARBA" id="ARBA00022729"/>
    </source>
</evidence>
<keyword evidence="5" id="KW-1185">Reference proteome</keyword>
<sequence>MTQKLISRLVNTSKANRLAVVIFRLFVSVFAILFCGSALAGTPTFSTSFSPTTIAPGGISTVTYTIDNSANNVGVSEVGFTNTLPTGMTIANPANSSTDCINGQFTAAAGSNSITFSDYRIGTGSSCTLTLDVTTSTVGSHVNTTGALSTSEGSAGTANATLTVSSTLPSISIAFSPTTIAVGGISTITYTIDNSLNGSNVTFVDLSHTLDNGSGLSIATVNNFTHNCPLRMISTFVLGSATLSSTSLTVNDAEINAGSSCTLSYDVTASAQGVYTTETGSLSSSAGTSGAASASLTVETDFMQMEFPELASPGESITLQYTITNSDRDNDATDITFTTDLNATLSGLTATALPSSGFCGGSSTISGSSAVTVSNASLASGDSCTFSLTLLVPSNAAAGTYTNNTSTINLTLGSATTKTSVSNNLIIKKAPLITAQFVDDPVLGGGDVTLRYTITNTDTANTITAITTTQQINSDISNITAKTLPSANSCGSGSTFTNTTDSNEGLFLNVSNATLAAGANCTFDFILTIPSDAQPGSYDFSTSTISATNSGSTVYGSAASDTLTVIAAPNLTFGITESSANPNANVTAEFTINYNENASADATGLGFTLDLDSALSGLVATSASQSDVCGSGSSLSGTSTLTFTGGTLSAGGSCSFSVTLQVPSTATPGTITATTSTLSATISSTSISSATASDTLLISGLTFSHQYLSTGIASGTTTLRYTIANNANSPAATAIQFSHDVNSVLSGLSASSLPSTPCGSSSVISGPTNLAFSGGELQPGANCTFDVVLAVPVGAADGVYTSTTSALSATVNSANTSNDASAAFLTVESLTVNLSTSVEGTTKTTPIPITISFSRDVTNFDVSDLTVSNGSASNLSGSGQVYTADITPSATGTVTVDLAANAVDDAVDNSLKNTAATQLSIDYDATVASPPSISAISAPNPTGPVTSGSIEYTITYADADEITLASSHITLNGSGVTADIAVSGSGTTSRTVTLSNLSGEGTIGITIGAGSARSNASTEAASASSASQTVTVDTVQPTITISSNDSALKVADVATLTFTLSETTSQFTEDDVSVTGGSLSNFSGSDTSYTASFTPTTDSTTSATINVAANVFNDSVGNANTAANQLTLAVDTIKPTISISSNDNALKVGDVATLTFTLSETSTDFASSDVVVTGGSLSNFSGSGTTYTASLTPTSSSTTNATVNVAADTFTDAAGNNNTIATELSLTVDTSAPTITITSNDNALKAEDVATITFTLSESSSDFTADDVTVTGGVLSGFSGSGTSYTASFTPTAASTTNATIDVAANQFVDASGNNNSAAVQLQLTVETVIPTVTISSTASSLKAGETAPITFTLSESSSDFSSSDISVTGGSLSNFTGSGTSYTATFTPTSSSTANGTLDIAADTFTDAAGNGNSAATQLVLSVDTLKPTATISADTSSLKLGETATLIFSLNETSSTFSVDDVTVTGGSLQNFVGSGTTYVATLIPTSNSTTAATVDIAADTFTDSVGNNNNASTQLSLSVDTALPSITISSDDNALQAGDSPTISFTLSEASTNFAASDIVVSGGVLSGFTGSGTSYSATFTPSESSTASATFNVAASTFTDSAGNANTAATELSLTVDTVLPSITISSNDNALQAGDTPTITFTLSETSTDFAASDIVVTGGALSGFSGSGSTYTASFTPTTNSASNATFNVAANTFADSAGNANTAATELSLTVDTILPSVTISSNDNALQAGDTPTISFVLSESSTDFTVNDVTVGGGALSNFSGSGTNYSATFTPTSSSTTTATFNIAANNFTDSAGNGNSLATELSLTVDTVLPTITIASNDNALQAGDTPTISFTLSEASTNFAASDIVVSGGALSDFTGSGTSYSATFTPSESSTSSATFNVAASTFTDSAGNANTAATELSLTVDTVLPSITISSNDNALQAGDTPTITFTLSETSADFAASDIVVTGGALSGFSGSGSTYTATFTPTTNSANNATFNVAANTFNDSAGNANTAATELSLTVDTILPSVTISSNDNALQAGDTPTISFVLSESSADFTVNDVTVVGGVLSNFSGSGANYSATFTPTSSSTTTATFNIAANNFTDSAGNGNSVATELSLTVDTVLPTITIASNDNALQAGDTPTISFTLSEASTNFAASDIVVSGGALSDFTGSGTNYSATFTPSESSTSSATFNVAASTFTDSAGNANTAATELSLTVDTLVPSISISSNDNALKVGDVATLTFTLSESSSNFTSSDISVTGGSLSAFSGSGTTYTASFTPSSSSTTNATIDVAASTFTDSAGNNNTAASQLSLSVDTTTPTISIISNDSSLVAGDVATLTFTLSESASNFTVDDIDVTGGSLSDFSGSGTSYSASFTPTTSSTNSATINVAASTFTDSAGNANTAATELNLTVDTVIPSIAISSSDSALQSGDTPTITFTLSESSSDFTLSDVTVVGGALTNFAGSGTTYTATFTPNTSSTSNATFNVAASSFTDSAGNANTAATELSLTVDTALPSIAITSDDSALQAGDTPTITFTLSESSSDFAENDIVVTGGNLSGFTGSGSVYTATFTPSTSSTSNATFNVAASTFTDNAGNANTAATQLSLTVDTLIPTIAISTDDSALKIGDVATLSFTLSESATNFTASDITVSGGSLTNFSGSGTSYTASFTPNTDSTTTANIDVAASVFTDSAGNSNSAASQVQLSVDTTTPTISITSDDLALKSGDVATLSFTLSESSATFASDDIVVTGGVLSSFSGSGSNYTATFTPNTSSTDAATVNIAASTFTDSAGNPNSAASQLDLTIDTLAPSISITSNDSALIAGETATLTFTLSEASSNFVSSDIVVTGGSLSGFAGSGTSYSASFTPNTSSNTSATVNVAASVFTDSAGNGNTGANELSLTVDTLLPTIAISSNDSALSIGDVATLTFTLSETSSDFSSDDITVVGGSLSDFSGSGTSYTASLTPNSASTTDATINVAASSFTDSAGNNNSAASQLSLSVDTVAPSIAISADAAALKLGEVAQLTFTISESVTGFSESDIQVSGGTLSNFSGSGTSYSATFNPAATTIATASIDIAANTYVDLAGNSNTSTSQLTVSVNTSIPTISIASSVSSLKMAETASLTFTLSEASTTFAIEDISVVGGSISDFSGSNTSYSATFTPNTDYSANATIDVAANTFTDSAGNNNSAANQVVLSVDTLAPTVSIATNDSALQQGDIATLTFTLSESTSGFSSSDITVTGGSLSNFSGSGVSYTASFTPTSDSIETASINVAASVFADAAGNNNTAADPLSITIDTTLPSITIASNDNALKIGDVATLTFTLSESSNDFTASDISVTGGTLSDFSGTGVSYSASFTPSDASTTNATINVAASRFTDSAGNNNTAATELTLAVDTTTPTLVISSNDNDLKVGDVALITFTLSEAASDFNNIDVTVSGGSLSDFSGSGSEYTANFTPDDASTANATISVAASTYTDSAGNNNSAADPLSLNVDTVKPNAAISTSNSALKAGEMATISFTLSENSSDFSADDINVTGGTLSGFSGSGTNYSAEFTPTDDSTVSASINIAANVFTDTAGNDNEAATALSLGIDTQAPSITISSNDSALKVGDVAVITFTLSESATDFTVDDVTVTNALISDFTGSGTSYSANLTPNSDSTDNSQITVAASLFTDAAGNANTASNDLSLSVDTTTPSIFISSDKNALKINETATLSFTLSEDSSDFTADDITVNSGLLANFSGSGSSYTATYTPASDSNTDLSLTVAASVFTDAAGNNNSASATFNISIDTQAPTISLASNDTSLSIGETASITFTLSETSSDFTLDDVSVTGAALSHFSGSGVSYTATLTPSEASTSTASINIAASVFTDNAGNSNTAAESLSIAIDTLAPTVNISSNNNSLIAGEIASLSISLSESSSDFTLDDLTVSGGTLANFSGSGSSYTVELTPNNDSTTSATVNIAASVFVDSFGNSNSAAEPLSIDVDTQVPSITLSINDSSLNAGEVGIVTFTLSEVSTNFTVDDISVAGGVLSDFSGSGTSYTANFTPSASATTDATIDVAANTFTDAAGNNNTAASQLNLGVDTSAPTLTIASSASTLITGDTATITFTLSEISTDFTVDDISVVAASLSDFTGSGTHYTATLTPDADSTTAATVLVAASLFSDAAGNLNEASDELSITVDTQAPSITITSNDTELATGDVATLTFSLSEASDSFTSDDIVVTGATLSDFTGSESQYTASLTPNINSHTPATISIAANTFTDTAGNNNTASELVLNLDTLAPSLTSSSPQNGSSQVNINGLSATLTFSENMLLGTGDITLIQVNDSTTVETLSSSAIQITDSQVALTFSATLLPNVEYGLIIADGVLTDNAGNHYAGLTTNELNFTTANSAPIASDDSVNTDEDNAILIDVLANDLDSEGFIQASSVAISQAPTKGSTSINTATGVITYTPNSNENGADSFTYTFADQQGSLSNAATVSITIAAINDAPVANNDTASTAEDTPITVDVVADDTDIEDGKPSGALAIVVQPTNGSAEVVDGQLVYSPAEHFAGSDTIVYQVSDSANAKSNTATLTISVTSTNDTPVATNDSANTLEDTAVVIDVLSNDADIEDTSFASSQITIVNPPSQGSATIDTEGTITYTPNDNVNGSDSFTYTVTDSESATSNEATVDITIAAVNDAPIAVDNQVADVTEDTVYIINVLGNDIDIDSTLDTNSVTIVEQPTQGSVNVTSQGQIEYTPSANYNGSDLFTYTVADIEGLVSNAANVSLTVLAVNDAPLANNDGPISLDEDSFVTIDVLANDTDIDGTLDETQVTISSQPSLGTVTVNSDGTILYTANSDVTGNDSFTYSVVDNQGLAVESAATVSIIINAVNDQPQVNDDSGISLDEDSNIVINVLNNDSDIDSTLDVTSVSIVTAPANGSATVNADGTITYTPSADFNGSDSLQYTVSDEQGLVASSNATVSINVNAINDAPVISGSPSNSQVNQDSAFSFSPSATDIDSTQLTFTITNQPSWLAFDSSTGTLSGTPSNADVATYNAITISVSDGEQSSDLTAFNLQVVNVNDAPQFTASFADATVNEDSEISYQIASSAYSDIDANDILAVTTSTLPSWLSFDSATLSFSGTPTNDDVGSLSLTVFVTDLAGASASQTLNVIVSNTNDAPTAQADSFQLAEGGNLNVSAGFGVLINDADIDNGDSLTAVLISQPSFASSFTLNADGSFSYNHNGSEVTTDRFTYVANDGTSNSQTVTVTLNLTAVNDQPSFTSQLTNLIYTQGESLSYAVSAFDADNQVAISLTSAPSWLSLSSNNVLSGTVPFDEAGNVDVTLTVSDGEFNVTQDLNLTIIERTLASVALSASWSETAATEQQALSLSINAALQTSTPLNNGELSVQLTGDINIDTVPNNCSQNGSSLICALSLDDQQTSSFNLGLTPQAVGDIYAVAIITDTDSNDELNRVTTDISVSALVVETADTSFEIADATSIAVAELISTSANNEIVAGTISGETIKIVPSSEADNSILAEIDNTGHTIKVFAKDFNSDLLNDVVAINSSGQDSALYINNGDNTFSLASGTPLGNAAGALALDYNGDSFIDLITFTSGQINFFTNSNGLFSEIPDVLNWNAASIVSIAFGDINGDGVADLTIGMAERLQVIQGLGALLVDSVDSADNNNAARPAVQAASHVQTSILDISALTISEIAVQNLTDLEIADIDNDGTQDLVVVNNTESNKTKPSEQPSAVNIISYKKDQQALAIVDSFGTSSSHSVEVSDLDNDGNVDLLVGNKNGVYQIYKSTAAGGGNSFSLSEEVIVESSNLVVPADIDGDNINDVVAYNSDSKKLNLYKSINGNFIRVANMSLALTNAELLMQQNEQVQAQILTISNAGPQVATQINILVNYDATAVEIDFANPACNQLEANQIKCSLARLEVGNDIQLPYSLTAKSPSSQDISFALSLEQVDEDKSNNNAAISLDINSQPIANIDSGLTAHDTAVTINVLANDSDSDNDSLNLVDATSDQGSVSLGQDTITFTPTTSFVGNAVITYTINDGRGGQASSTLHVVVAEPQVESATGSGGGTMAWGMWLLLLACLRRGAFLRFYATSQAISK</sequence>
<evidence type="ECO:0000313" key="5">
    <source>
        <dbReference type="Proteomes" id="UP000244441"/>
    </source>
</evidence>
<dbReference type="InterPro" id="IPR006626">
    <property type="entry name" value="PbH1"/>
</dbReference>
<dbReference type="SMART" id="SM00736">
    <property type="entry name" value="CADG"/>
    <property type="match status" value="2"/>
</dbReference>
<dbReference type="OrthoDB" id="5242130at2"/>
<name>A0A2S0VSK1_9ALTE</name>
<keyword evidence="2" id="KW-0472">Membrane</keyword>
<feature type="domain" description="Cadherin" evidence="3">
    <location>
        <begin position="5024"/>
        <end position="5153"/>
    </location>
</feature>
<dbReference type="Gene3D" id="2.60.40.2810">
    <property type="match status" value="6"/>
</dbReference>
<dbReference type="SMART" id="SM00710">
    <property type="entry name" value="PbH1"/>
    <property type="match status" value="21"/>
</dbReference>
<dbReference type="PROSITE" id="PS50268">
    <property type="entry name" value="CADHERIN_2"/>
    <property type="match status" value="1"/>
</dbReference>
<keyword evidence="2" id="KW-1133">Transmembrane helix</keyword>
<gene>
    <name evidence="4" type="ORF">C2869_12270</name>
</gene>
<keyword evidence="2" id="KW-0812">Transmembrane</keyword>
<dbReference type="InterPro" id="IPR002126">
    <property type="entry name" value="Cadherin-like_dom"/>
</dbReference>
<dbReference type="SUPFAM" id="SSF49313">
    <property type="entry name" value="Cadherin-like"/>
    <property type="match status" value="3"/>
</dbReference>
<reference evidence="4 5" key="1">
    <citation type="submission" date="2018-01" db="EMBL/GenBank/DDBJ databases">
        <title>Genome sequence of a Cantenovulum-like bacteria.</title>
        <authorList>
            <person name="Tan W.R."/>
            <person name="Lau N.-S."/>
            <person name="Go F."/>
            <person name="Amirul A.-A.A."/>
        </authorList>
    </citation>
    <scope>NUCLEOTIDE SEQUENCE [LARGE SCALE GENOMIC DNA]</scope>
    <source>
        <strain evidence="4 5">CCB-QB4</strain>
    </source>
</reference>
<dbReference type="InterPro" id="IPR028994">
    <property type="entry name" value="Integrin_alpha_N"/>
</dbReference>
<dbReference type="Pfam" id="PF17803">
    <property type="entry name" value="Cadherin_4"/>
    <property type="match status" value="1"/>
</dbReference>
<proteinExistence type="predicted"/>
<dbReference type="Pfam" id="PF13517">
    <property type="entry name" value="FG-GAP_3"/>
    <property type="match status" value="1"/>
</dbReference>
<keyword evidence="1" id="KW-0732">Signal</keyword>
<dbReference type="Pfam" id="PF17963">
    <property type="entry name" value="Big_9"/>
    <property type="match status" value="7"/>
</dbReference>
<dbReference type="InterPro" id="IPR057693">
    <property type="entry name" value="DUF7933"/>
</dbReference>
<feature type="transmembrane region" description="Helical" evidence="2">
    <location>
        <begin position="21"/>
        <end position="41"/>
    </location>
</feature>
<dbReference type="SUPFAM" id="SSF69318">
    <property type="entry name" value="Integrin alpha N-terminal domain"/>
    <property type="match status" value="2"/>
</dbReference>
<dbReference type="NCBIfam" id="NF012211">
    <property type="entry name" value="tand_rpt_95"/>
    <property type="match status" value="8"/>
</dbReference>
<evidence type="ECO:0000313" key="4">
    <source>
        <dbReference type="EMBL" id="AWB67163.1"/>
    </source>
</evidence>
<dbReference type="KEGG" id="cate:C2869_12270"/>
<dbReference type="InterPro" id="IPR044048">
    <property type="entry name" value="Big_12"/>
</dbReference>
<dbReference type="InterPro" id="IPR040853">
    <property type="entry name" value="RapA2_cadherin-like"/>
</dbReference>
<dbReference type="Proteomes" id="UP000244441">
    <property type="component" value="Chromosome"/>
</dbReference>